<dbReference type="Proteomes" id="UP000037460">
    <property type="component" value="Unassembled WGS sequence"/>
</dbReference>
<dbReference type="SUPFAM" id="SSF51445">
    <property type="entry name" value="(Trans)glycosidases"/>
    <property type="match status" value="1"/>
</dbReference>
<reference evidence="3" key="1">
    <citation type="journal article" date="2015" name="PLoS Genet.">
        <title>Genome Sequence and Transcriptome Analyses of Chrysochromulina tobin: Metabolic Tools for Enhanced Algal Fitness in the Prominent Order Prymnesiales (Haptophyceae).</title>
        <authorList>
            <person name="Hovde B.T."/>
            <person name="Deodato C.R."/>
            <person name="Hunsperger H.M."/>
            <person name="Ryken S.A."/>
            <person name="Yost W."/>
            <person name="Jha R.K."/>
            <person name="Patterson J."/>
            <person name="Monnat R.J. Jr."/>
            <person name="Barlow S.B."/>
            <person name="Starkenburg S.R."/>
            <person name="Cattolico R.A."/>
        </authorList>
    </citation>
    <scope>NUCLEOTIDE SEQUENCE</scope>
    <source>
        <strain evidence="3">CCMP291</strain>
    </source>
</reference>
<sequence length="888" mass="97732">MRETLCLIDHMLGVPVPWNGVAHQGMNWRFKKLRPMDAESSFDSSSANELLSRESRLSVYGTDPIGTVKTENRSLWRNVNLIVRWSDFEPKPDEFDWAAFDSLLLDVTKRNKPFAVGITFLSGPNYYPQWLFESPFEVTKYAEVCGHREWNVKDADACNETAFAVPNFHDVTYMARYKRAHKALASKLSDMRVINSQLRLLFLQASIGSGIQNAPVYFHPNQTEADYVWTDPQGVSTPADASWDQCGTCGFDAFAPPRNVSLDQFWCPSGATSTGIIVSRRPAFEQYAQSLTAFLYNDVYATHIEDAGMRLMVTSDYPTTWVNFANGMNSAGQTEKRMQDVQLFTNEWLDANAPGSWLMRSKEGEGAGVSGERTRAAHSILNVFRVTEDGPVRARADLDKFWCWTGEEGSRGQLGAEPVAKSCLMQNWHLYAVAMWALTTRIDYWNIPLTAAKQQLTGTDFDGVWRFLNRYSGVRWGWQSPGAWIGFRDGLDTLDAERFSEAKFGALPRNWRTMSLRASQSPESQALLLNRQRSICHSLAAYGCRLEIDEATDLGKVALAYGNGTNDVNPDVWRSDYGMFMQRLDNSSGSVGYWWQGPTDQLYGRFSRGFARPQATIELLLDQGLWVAGRLLRFDGASLHSVLGPKCALLETSGTAHIPPGAGVRRAVLLFNTWWCDPPGLPSPQDPAAPKAVAALAALPMRPSCEPGSAWRAVVPTVEEEKEEEASTTTLIKAALLGDLTRRGCEAASLTARVGTRAIEAALASEAAVHSVRLLSTHAKRGDGEAGPLAAALGGDGLGNLGMDLGDFGGVSGDSSGGTVEIDEEEELAMRLGHAAHLESEFWGVDDAEDDFELDDDNEEGEQGSPTDLSWANFVAARKELETGGDAA</sequence>
<evidence type="ECO:0008006" key="4">
    <source>
        <dbReference type="Google" id="ProtNLM"/>
    </source>
</evidence>
<protein>
    <recommendedName>
        <fullName evidence="4">Glycoside hydrolase family 42 N-terminal domain-containing protein</fullName>
    </recommendedName>
</protein>
<organism evidence="2 3">
    <name type="scientific">Chrysochromulina tobinii</name>
    <dbReference type="NCBI Taxonomy" id="1460289"/>
    <lineage>
        <taxon>Eukaryota</taxon>
        <taxon>Haptista</taxon>
        <taxon>Haptophyta</taxon>
        <taxon>Prymnesiophyceae</taxon>
        <taxon>Prymnesiales</taxon>
        <taxon>Chrysochromulinaceae</taxon>
        <taxon>Chrysochromulina</taxon>
    </lineage>
</organism>
<dbReference type="EMBL" id="JWZX01003398">
    <property type="protein sequence ID" value="KOO20987.1"/>
    <property type="molecule type" value="Genomic_DNA"/>
</dbReference>
<dbReference type="AlphaFoldDB" id="A0A0M0J3V5"/>
<name>A0A0M0J3V5_9EUKA</name>
<keyword evidence="3" id="KW-1185">Reference proteome</keyword>
<accession>A0A0M0J3V5</accession>
<evidence type="ECO:0000256" key="1">
    <source>
        <dbReference type="SAM" id="MobiDB-lite"/>
    </source>
</evidence>
<evidence type="ECO:0000313" key="3">
    <source>
        <dbReference type="Proteomes" id="UP000037460"/>
    </source>
</evidence>
<evidence type="ECO:0000313" key="2">
    <source>
        <dbReference type="EMBL" id="KOO20987.1"/>
    </source>
</evidence>
<feature type="region of interest" description="Disordered" evidence="1">
    <location>
        <begin position="851"/>
        <end position="871"/>
    </location>
</feature>
<feature type="compositionally biased region" description="Acidic residues" evidence="1">
    <location>
        <begin position="851"/>
        <end position="862"/>
    </location>
</feature>
<proteinExistence type="predicted"/>
<dbReference type="Gene3D" id="3.20.20.80">
    <property type="entry name" value="Glycosidases"/>
    <property type="match status" value="1"/>
</dbReference>
<gene>
    <name evidence="2" type="ORF">Ctob_000040</name>
</gene>
<dbReference type="InterPro" id="IPR017853">
    <property type="entry name" value="GH"/>
</dbReference>
<comment type="caution">
    <text evidence="2">The sequence shown here is derived from an EMBL/GenBank/DDBJ whole genome shotgun (WGS) entry which is preliminary data.</text>
</comment>